<feature type="transmembrane region" description="Helical" evidence="6">
    <location>
        <begin position="220"/>
        <end position="240"/>
    </location>
</feature>
<evidence type="ECO:0000313" key="9">
    <source>
        <dbReference type="Proteomes" id="UP000313395"/>
    </source>
</evidence>
<dbReference type="InterPro" id="IPR011701">
    <property type="entry name" value="MFS"/>
</dbReference>
<accession>A0A5C5EAS2</accession>
<feature type="transmembrane region" description="Helical" evidence="6">
    <location>
        <begin position="283"/>
        <end position="301"/>
    </location>
</feature>
<feature type="domain" description="Major facilitator superfamily (MFS) profile" evidence="7">
    <location>
        <begin position="62"/>
        <end position="458"/>
    </location>
</feature>
<evidence type="ECO:0000256" key="3">
    <source>
        <dbReference type="ARBA" id="ARBA00022692"/>
    </source>
</evidence>
<evidence type="ECO:0000256" key="2">
    <source>
        <dbReference type="ARBA" id="ARBA00022448"/>
    </source>
</evidence>
<reference evidence="8 9" key="1">
    <citation type="submission" date="2019-06" db="EMBL/GenBank/DDBJ databases">
        <title>Description Trichococcus psychrophilus sp. nov., isolated from a cold spring, by genomic and phenotypic analyses.</title>
        <authorList>
            <person name="Zakharyuk A."/>
        </authorList>
    </citation>
    <scope>NUCLEOTIDE SEQUENCE [LARGE SCALE GENOMIC DNA]</scope>
    <source>
        <strain evidence="8 9">SKBG</strain>
    </source>
</reference>
<dbReference type="GO" id="GO:0022857">
    <property type="term" value="F:transmembrane transporter activity"/>
    <property type="evidence" value="ECO:0007669"/>
    <property type="project" value="InterPro"/>
</dbReference>
<feature type="transmembrane region" description="Helical" evidence="6">
    <location>
        <begin position="72"/>
        <end position="90"/>
    </location>
</feature>
<sequence>MVFFPMRQFKGRSLPKNQKKSNNNTLLAAYPEQSDKSGYGASHSYFFCKKRRDYQMENHPSLHKNISLAKKYAFIQYFGITSLWLLYLSSFKGMTLVQIGFLESIFHITSFVFEVPSGALADRFGYKKILLFGKVMAIISSIGMIYGQSFSHFAVAFAFSALSYNFNSGTYEALIFESMKGLDEESGYLDKLAHINFLIEISAQSGVILAGILADTYFQAVYMVNIVLCLLNMLLIYRMVEPIKRLAPQSDETVGLSKKVGQSYTRILVNAWQLLKQHKELRGWILFFALLDSFAATYYFYFQNYLSVLGYNGKATSFYLFAAALFGIFGAKFSPSIEQKLRKNRIPYVFPVVVLLSLLLSALGNQLLIFVGFVLSIIFSAVSPTIASAYINQLIPSEERATLLSANSMAYSLCMIILFPVIGGVIDLLDFRIAYLTMGLSIMVVGGTFAVVVKKQFYRK</sequence>
<keyword evidence="4 6" id="KW-1133">Transmembrane helix</keyword>
<organism evidence="8 9">
    <name type="scientific">Trichococcus shcherbakoviae subsp. psychrophilus</name>
    <dbReference type="NCBI Taxonomy" id="2585775"/>
    <lineage>
        <taxon>Bacteria</taxon>
        <taxon>Bacillati</taxon>
        <taxon>Bacillota</taxon>
        <taxon>Bacilli</taxon>
        <taxon>Lactobacillales</taxon>
        <taxon>Carnobacteriaceae</taxon>
        <taxon>Trichococcus</taxon>
    </lineage>
</organism>
<comment type="subcellular location">
    <subcellularLocation>
        <location evidence="1">Cell membrane</location>
        <topology evidence="1">Multi-pass membrane protein</topology>
    </subcellularLocation>
</comment>
<feature type="transmembrane region" description="Helical" evidence="6">
    <location>
        <begin position="129"/>
        <end position="147"/>
    </location>
</feature>
<feature type="transmembrane region" description="Helical" evidence="6">
    <location>
        <begin position="316"/>
        <end position="334"/>
    </location>
</feature>
<dbReference type="Pfam" id="PF07690">
    <property type="entry name" value="MFS_1"/>
    <property type="match status" value="1"/>
</dbReference>
<dbReference type="GO" id="GO:0005886">
    <property type="term" value="C:plasma membrane"/>
    <property type="evidence" value="ECO:0007669"/>
    <property type="project" value="UniProtKB-SubCell"/>
</dbReference>
<keyword evidence="5 6" id="KW-0472">Membrane</keyword>
<dbReference type="EMBL" id="VENO01000001">
    <property type="protein sequence ID" value="TNV70249.1"/>
    <property type="molecule type" value="Genomic_DNA"/>
</dbReference>
<evidence type="ECO:0000256" key="1">
    <source>
        <dbReference type="ARBA" id="ARBA00004651"/>
    </source>
</evidence>
<dbReference type="AlphaFoldDB" id="A0A5C5EAS2"/>
<protein>
    <submittedName>
        <fullName evidence="8">MFS transporter</fullName>
    </submittedName>
</protein>
<dbReference type="InterPro" id="IPR020846">
    <property type="entry name" value="MFS_dom"/>
</dbReference>
<dbReference type="Proteomes" id="UP000313395">
    <property type="component" value="Unassembled WGS sequence"/>
</dbReference>
<keyword evidence="3 6" id="KW-0812">Transmembrane</keyword>
<feature type="transmembrane region" description="Helical" evidence="6">
    <location>
        <begin position="369"/>
        <end position="391"/>
    </location>
</feature>
<feature type="transmembrane region" description="Helical" evidence="6">
    <location>
        <begin position="432"/>
        <end position="453"/>
    </location>
</feature>
<dbReference type="InterPro" id="IPR053160">
    <property type="entry name" value="MFS_DHA3_Transporter"/>
</dbReference>
<evidence type="ECO:0000256" key="6">
    <source>
        <dbReference type="SAM" id="Phobius"/>
    </source>
</evidence>
<evidence type="ECO:0000256" key="4">
    <source>
        <dbReference type="ARBA" id="ARBA00022989"/>
    </source>
</evidence>
<proteinExistence type="predicted"/>
<dbReference type="PANTHER" id="PTHR23530">
    <property type="entry name" value="TRANSPORT PROTEIN-RELATED"/>
    <property type="match status" value="1"/>
</dbReference>
<keyword evidence="2" id="KW-0813">Transport</keyword>
<gene>
    <name evidence="8" type="ORF">FHK04_03230</name>
</gene>
<evidence type="ECO:0000313" key="8">
    <source>
        <dbReference type="EMBL" id="TNV70249.1"/>
    </source>
</evidence>
<dbReference type="Gene3D" id="1.20.1250.20">
    <property type="entry name" value="MFS general substrate transporter like domains"/>
    <property type="match status" value="1"/>
</dbReference>
<dbReference type="PANTHER" id="PTHR23530:SF1">
    <property type="entry name" value="PERMEASE, MAJOR FACILITATOR SUPERFAMILY-RELATED"/>
    <property type="match status" value="1"/>
</dbReference>
<comment type="caution">
    <text evidence="8">The sequence shown here is derived from an EMBL/GenBank/DDBJ whole genome shotgun (WGS) entry which is preliminary data.</text>
</comment>
<feature type="transmembrane region" description="Helical" evidence="6">
    <location>
        <begin position="403"/>
        <end position="426"/>
    </location>
</feature>
<dbReference type="CDD" id="cd06174">
    <property type="entry name" value="MFS"/>
    <property type="match status" value="1"/>
</dbReference>
<keyword evidence="9" id="KW-1185">Reference proteome</keyword>
<dbReference type="InterPro" id="IPR036259">
    <property type="entry name" value="MFS_trans_sf"/>
</dbReference>
<evidence type="ECO:0000259" key="7">
    <source>
        <dbReference type="PROSITE" id="PS50850"/>
    </source>
</evidence>
<dbReference type="PROSITE" id="PS50850">
    <property type="entry name" value="MFS"/>
    <property type="match status" value="1"/>
</dbReference>
<dbReference type="SUPFAM" id="SSF103473">
    <property type="entry name" value="MFS general substrate transporter"/>
    <property type="match status" value="1"/>
</dbReference>
<feature type="transmembrane region" description="Helical" evidence="6">
    <location>
        <begin position="346"/>
        <end position="363"/>
    </location>
</feature>
<evidence type="ECO:0000256" key="5">
    <source>
        <dbReference type="ARBA" id="ARBA00023136"/>
    </source>
</evidence>
<name>A0A5C5EAS2_9LACT</name>